<sequence length="265" mass="29713">MTDRLPDSEFLNLVRPFTGSVAEMRPTERGFMTDVLVLIDGDLGRFFVKGVRNREGGRRDSLIRERLVNEEVRSVSPRLCWHTENDQWMALGFEQVEGRPSRFEPGSPDLPAVLDLLGRVQEIPLPALVEDWHETGWDAFAADEAEAQLFRGDSLIHGDVAPDNFLIGAGGSWAVDWAWPTRGAGFIDPAFLVLQLISAGHAPAAAEHLLSECPGWSKSDPQGIDAFARANLRMFRHRAERYPEQTWLRAMEATAQAWVEHRSAE</sequence>
<evidence type="ECO:0000313" key="2">
    <source>
        <dbReference type="Proteomes" id="UP001431429"/>
    </source>
</evidence>
<keyword evidence="2" id="KW-1185">Reference proteome</keyword>
<accession>A0ABT0UV82</accession>
<gene>
    <name evidence="1" type="ORF">NBG84_28350</name>
</gene>
<dbReference type="Proteomes" id="UP001431429">
    <property type="component" value="Unassembled WGS sequence"/>
</dbReference>
<keyword evidence="1" id="KW-0418">Kinase</keyword>
<dbReference type="EMBL" id="JAMQAW010000036">
    <property type="protein sequence ID" value="MCM2392151.1"/>
    <property type="molecule type" value="Genomic_DNA"/>
</dbReference>
<proteinExistence type="predicted"/>
<keyword evidence="1" id="KW-0808">Transferase</keyword>
<dbReference type="SUPFAM" id="SSF56112">
    <property type="entry name" value="Protein kinase-like (PK-like)"/>
    <property type="match status" value="1"/>
</dbReference>
<comment type="caution">
    <text evidence="1">The sequence shown here is derived from an EMBL/GenBank/DDBJ whole genome shotgun (WGS) entry which is preliminary data.</text>
</comment>
<dbReference type="RefSeq" id="WP_250922461.1">
    <property type="nucleotide sequence ID" value="NZ_JAMQAW010000036.1"/>
</dbReference>
<name>A0ABT0UV82_9ACTN</name>
<organism evidence="1 2">
    <name type="scientific">Streptomyces albipurpureus</name>
    <dbReference type="NCBI Taxonomy" id="2897419"/>
    <lineage>
        <taxon>Bacteria</taxon>
        <taxon>Bacillati</taxon>
        <taxon>Actinomycetota</taxon>
        <taxon>Actinomycetes</taxon>
        <taxon>Kitasatosporales</taxon>
        <taxon>Streptomycetaceae</taxon>
        <taxon>Streptomyces</taxon>
    </lineage>
</organism>
<evidence type="ECO:0000313" key="1">
    <source>
        <dbReference type="EMBL" id="MCM2392151.1"/>
    </source>
</evidence>
<protein>
    <submittedName>
        <fullName evidence="1">Protein kinase</fullName>
    </submittedName>
</protein>
<reference evidence="1" key="1">
    <citation type="submission" date="2022-06" db="EMBL/GenBank/DDBJ databases">
        <title>Genome public.</title>
        <authorList>
            <person name="Sun Q."/>
        </authorList>
    </citation>
    <scope>NUCLEOTIDE SEQUENCE</scope>
    <source>
        <strain evidence="1">CWNU-1</strain>
    </source>
</reference>
<dbReference type="GO" id="GO:0016301">
    <property type="term" value="F:kinase activity"/>
    <property type="evidence" value="ECO:0007669"/>
    <property type="project" value="UniProtKB-KW"/>
</dbReference>
<dbReference type="InterPro" id="IPR011009">
    <property type="entry name" value="Kinase-like_dom_sf"/>
</dbReference>